<dbReference type="GO" id="GO:0097361">
    <property type="term" value="C:cytosolic [4Fe-4S] assembly targeting complex"/>
    <property type="evidence" value="ECO:0007669"/>
    <property type="project" value="UniProtKB-UniRule"/>
</dbReference>
<dbReference type="InterPro" id="IPR029240">
    <property type="entry name" value="MMS19_N"/>
</dbReference>
<evidence type="ECO:0000313" key="3">
    <source>
        <dbReference type="EMBL" id="KAF9508162.1"/>
    </source>
</evidence>
<keyword evidence="4" id="KW-1185">Reference proteome</keyword>
<comment type="caution">
    <text evidence="3">The sequence shown here is derived from an EMBL/GenBank/DDBJ whole genome shotgun (WGS) entry which is preliminary data.</text>
</comment>
<organism evidence="3 4">
    <name type="scientific">Hydnum rufescens UP504</name>
    <dbReference type="NCBI Taxonomy" id="1448309"/>
    <lineage>
        <taxon>Eukaryota</taxon>
        <taxon>Fungi</taxon>
        <taxon>Dikarya</taxon>
        <taxon>Basidiomycota</taxon>
        <taxon>Agaricomycotina</taxon>
        <taxon>Agaricomycetes</taxon>
        <taxon>Cantharellales</taxon>
        <taxon>Hydnaceae</taxon>
        <taxon>Hydnum</taxon>
    </lineage>
</organism>
<dbReference type="InterPro" id="IPR039920">
    <property type="entry name" value="MMS19"/>
</dbReference>
<evidence type="ECO:0000313" key="4">
    <source>
        <dbReference type="Proteomes" id="UP000886523"/>
    </source>
</evidence>
<dbReference type="OrthoDB" id="342900at2759"/>
<comment type="similarity">
    <text evidence="1">Belongs to the MET18/MMS19 family.</text>
</comment>
<accession>A0A9P6DNP8</accession>
<sequence>MQTCERLVRTYMSSERETDLSEIVSGVGSGTYTLLQVVQSLGEYLTAVGSDIRTKGVTLLSTVISECPPSRVSLQSNRVLTTFYCGKLDDPDTIEPTLKGLAALVTFPTFGDSGAVETIQA</sequence>
<comment type="subcellular location">
    <subcellularLocation>
        <location evidence="1">Nucleus</location>
    </subcellularLocation>
</comment>
<comment type="function">
    <text evidence="1">Key component of the cytosolic iron-sulfur protein assembly (CIA) complex, a multiprotein complex that mediates the incorporation of iron-sulfur cluster into apoproteins specifically involved in DNA metabolism and genomic integrity. In the CIA complex, MMS19 acts as an adapter between early-acting CIA components and a subset of cellular target iron-sulfur proteins.</text>
</comment>
<dbReference type="PANTHER" id="PTHR12891">
    <property type="entry name" value="DNA REPAIR/TRANSCRIPTION PROTEIN MET18/MMS19"/>
    <property type="match status" value="1"/>
</dbReference>
<keyword evidence="1" id="KW-0227">DNA damage</keyword>
<name>A0A9P6DNP8_9AGAM</name>
<reference evidence="3" key="1">
    <citation type="journal article" date="2020" name="Nat. Commun.">
        <title>Large-scale genome sequencing of mycorrhizal fungi provides insights into the early evolution of symbiotic traits.</title>
        <authorList>
            <person name="Miyauchi S."/>
            <person name="Kiss E."/>
            <person name="Kuo A."/>
            <person name="Drula E."/>
            <person name="Kohler A."/>
            <person name="Sanchez-Garcia M."/>
            <person name="Morin E."/>
            <person name="Andreopoulos B."/>
            <person name="Barry K.W."/>
            <person name="Bonito G."/>
            <person name="Buee M."/>
            <person name="Carver A."/>
            <person name="Chen C."/>
            <person name="Cichocki N."/>
            <person name="Clum A."/>
            <person name="Culley D."/>
            <person name="Crous P.W."/>
            <person name="Fauchery L."/>
            <person name="Girlanda M."/>
            <person name="Hayes R.D."/>
            <person name="Keri Z."/>
            <person name="LaButti K."/>
            <person name="Lipzen A."/>
            <person name="Lombard V."/>
            <person name="Magnuson J."/>
            <person name="Maillard F."/>
            <person name="Murat C."/>
            <person name="Nolan M."/>
            <person name="Ohm R.A."/>
            <person name="Pangilinan J."/>
            <person name="Pereira M.F."/>
            <person name="Perotto S."/>
            <person name="Peter M."/>
            <person name="Pfister S."/>
            <person name="Riley R."/>
            <person name="Sitrit Y."/>
            <person name="Stielow J.B."/>
            <person name="Szollosi G."/>
            <person name="Zifcakova L."/>
            <person name="Stursova M."/>
            <person name="Spatafora J.W."/>
            <person name="Tedersoo L."/>
            <person name="Vaario L.M."/>
            <person name="Yamada A."/>
            <person name="Yan M."/>
            <person name="Wang P."/>
            <person name="Xu J."/>
            <person name="Bruns T."/>
            <person name="Baldrian P."/>
            <person name="Vilgalys R."/>
            <person name="Dunand C."/>
            <person name="Henrissat B."/>
            <person name="Grigoriev I.V."/>
            <person name="Hibbett D."/>
            <person name="Nagy L.G."/>
            <person name="Martin F.M."/>
        </authorList>
    </citation>
    <scope>NUCLEOTIDE SEQUENCE</scope>
    <source>
        <strain evidence="3">UP504</strain>
    </source>
</reference>
<evidence type="ECO:0000256" key="1">
    <source>
        <dbReference type="RuleBase" id="RU367072"/>
    </source>
</evidence>
<protein>
    <recommendedName>
        <fullName evidence="1">MMS19 nucleotide excision repair protein</fullName>
    </recommendedName>
</protein>
<keyword evidence="1" id="KW-0539">Nucleus</keyword>
<dbReference type="GO" id="GO:0005634">
    <property type="term" value="C:nucleus"/>
    <property type="evidence" value="ECO:0007669"/>
    <property type="project" value="UniProtKB-SubCell"/>
</dbReference>
<proteinExistence type="inferred from homology"/>
<dbReference type="GO" id="GO:0006281">
    <property type="term" value="P:DNA repair"/>
    <property type="evidence" value="ECO:0007669"/>
    <property type="project" value="UniProtKB-UniRule"/>
</dbReference>
<dbReference type="GO" id="GO:0016226">
    <property type="term" value="P:iron-sulfur cluster assembly"/>
    <property type="evidence" value="ECO:0007669"/>
    <property type="project" value="UniProtKB-UniRule"/>
</dbReference>
<feature type="domain" description="MMS19 N-terminal" evidence="2">
    <location>
        <begin position="38"/>
        <end position="120"/>
    </location>
</feature>
<keyword evidence="1" id="KW-0234">DNA repair</keyword>
<dbReference type="Pfam" id="PF14500">
    <property type="entry name" value="MMS19_N"/>
    <property type="match status" value="1"/>
</dbReference>
<dbReference type="AlphaFoldDB" id="A0A9P6DNP8"/>
<dbReference type="GO" id="GO:0051604">
    <property type="term" value="P:protein maturation"/>
    <property type="evidence" value="ECO:0007669"/>
    <property type="project" value="UniProtKB-UniRule"/>
</dbReference>
<dbReference type="Proteomes" id="UP000886523">
    <property type="component" value="Unassembled WGS sequence"/>
</dbReference>
<dbReference type="PANTHER" id="PTHR12891:SF0">
    <property type="entry name" value="MMS19 NUCLEOTIDE EXCISION REPAIR PROTEIN HOMOLOG"/>
    <property type="match status" value="1"/>
</dbReference>
<evidence type="ECO:0000259" key="2">
    <source>
        <dbReference type="Pfam" id="PF14500"/>
    </source>
</evidence>
<gene>
    <name evidence="3" type="ORF">BS47DRAFT_249577</name>
</gene>
<dbReference type="EMBL" id="MU129064">
    <property type="protein sequence ID" value="KAF9508162.1"/>
    <property type="molecule type" value="Genomic_DNA"/>
</dbReference>